<dbReference type="EMBL" id="JMCB01000018">
    <property type="protein sequence ID" value="KFE63154.1"/>
    <property type="molecule type" value="Genomic_DNA"/>
</dbReference>
<proteinExistence type="predicted"/>
<evidence type="ECO:0000313" key="2">
    <source>
        <dbReference type="EMBL" id="KFE63154.1"/>
    </source>
</evidence>
<dbReference type="Pfam" id="PF09359">
    <property type="entry name" value="VTC"/>
    <property type="match status" value="1"/>
</dbReference>
<feature type="domain" description="VTC" evidence="1">
    <location>
        <begin position="13"/>
        <end position="227"/>
    </location>
</feature>
<dbReference type="GO" id="GO:0006799">
    <property type="term" value="P:polyphosphate biosynthetic process"/>
    <property type="evidence" value="ECO:0007669"/>
    <property type="project" value="UniProtKB-ARBA"/>
</dbReference>
<reference evidence="2 3" key="1">
    <citation type="submission" date="2014-04" db="EMBL/GenBank/DDBJ databases">
        <title>Genome assembly of Hyalangium minutum DSM 14724.</title>
        <authorList>
            <person name="Sharma G."/>
            <person name="Subramanian S."/>
        </authorList>
    </citation>
    <scope>NUCLEOTIDE SEQUENCE [LARGE SCALE GENOMIC DNA]</scope>
    <source>
        <strain evidence="2 3">DSM 14724</strain>
    </source>
</reference>
<dbReference type="SUPFAM" id="SSF55154">
    <property type="entry name" value="CYTH-like phosphatases"/>
    <property type="match status" value="1"/>
</dbReference>
<dbReference type="STRING" id="394096.DB31_2747"/>
<keyword evidence="3" id="KW-1185">Reference proteome</keyword>
<sequence length="238" mass="26191">MLSFAEGEVTKLRREFKLVLDQDVVGELCARISAELGGSLPPPTRIVSVYFDKPGYPLALRALRTPEDCLKVRTKEYSPDLGAGGVQRVVLEVKRERHGMTQKRRAWVPRAQLQSVIRGSAGLLPLIAGGRLMPVLAVTYRRHVYQATQAWRVTVDRDIGFHPVTPQLALSETTLTAERLGPPVFTDRRVVVEVKHLGEVLPPWLAALHPGGRKPAYSKFAEGMARLQAFAADGVLGG</sequence>
<protein>
    <recommendedName>
        <fullName evidence="1">VTC domain-containing protein</fullName>
    </recommendedName>
</protein>
<name>A0A085W641_9BACT</name>
<dbReference type="InterPro" id="IPR018966">
    <property type="entry name" value="VTC_domain"/>
</dbReference>
<evidence type="ECO:0000259" key="1">
    <source>
        <dbReference type="Pfam" id="PF09359"/>
    </source>
</evidence>
<dbReference type="InterPro" id="IPR033469">
    <property type="entry name" value="CYTH-like_dom_sf"/>
</dbReference>
<dbReference type="Gene3D" id="3.20.100.30">
    <property type="entry name" value="VTC, catalytic tunnel domain"/>
    <property type="match status" value="1"/>
</dbReference>
<comment type="caution">
    <text evidence="2">The sequence shown here is derived from an EMBL/GenBank/DDBJ whole genome shotgun (WGS) entry which is preliminary data.</text>
</comment>
<gene>
    <name evidence="2" type="ORF">DB31_2747</name>
</gene>
<dbReference type="PATRIC" id="fig|394096.3.peg.7078"/>
<organism evidence="2 3">
    <name type="scientific">Hyalangium minutum</name>
    <dbReference type="NCBI Taxonomy" id="394096"/>
    <lineage>
        <taxon>Bacteria</taxon>
        <taxon>Pseudomonadati</taxon>
        <taxon>Myxococcota</taxon>
        <taxon>Myxococcia</taxon>
        <taxon>Myxococcales</taxon>
        <taxon>Cystobacterineae</taxon>
        <taxon>Archangiaceae</taxon>
        <taxon>Hyalangium</taxon>
    </lineage>
</organism>
<accession>A0A085W641</accession>
<dbReference type="InterPro" id="IPR042267">
    <property type="entry name" value="VTC_sf"/>
</dbReference>
<dbReference type="OrthoDB" id="5380777at2"/>
<dbReference type="Proteomes" id="UP000028725">
    <property type="component" value="Unassembled WGS sequence"/>
</dbReference>
<dbReference type="AlphaFoldDB" id="A0A085W641"/>
<dbReference type="RefSeq" id="WP_044196107.1">
    <property type="nucleotide sequence ID" value="NZ_JMCB01000018.1"/>
</dbReference>
<evidence type="ECO:0000313" key="3">
    <source>
        <dbReference type="Proteomes" id="UP000028725"/>
    </source>
</evidence>